<keyword evidence="3" id="KW-1185">Reference proteome</keyword>
<evidence type="ECO:0000313" key="2">
    <source>
        <dbReference type="EMBL" id="PHN07126.1"/>
    </source>
</evidence>
<evidence type="ECO:0000313" key="3">
    <source>
        <dbReference type="Proteomes" id="UP000223913"/>
    </source>
</evidence>
<accession>A0A2D0NFH7</accession>
<dbReference type="Proteomes" id="UP000223913">
    <property type="component" value="Unassembled WGS sequence"/>
</dbReference>
<sequence length="313" mass="36196">MNLKKLLLYSFLLLAALPVCAQEEAALQPLTEKSEMQLFEDTLAVLGYAVVNDSLPDNRFLACREMIVRLKQALKTPGSFDYPFERLKSISIQYPQDSSFRIFSWQLYVDKEEYRYFGAIQLNTPELNLIPLQDRSFQISEDPEKAVLKPEEWYGAVYYNVKQVDTPQGPYYLLFGFDGYSFYYKRKVIDVLRIQNGQATFGAPVFYHPATQDSPEFAKARIVREYSAAATVKVNYDPTYEIIMFDHLVPGGGQYGEGITYYPDGSYEGYNLQNGRWLYIEKVFDQMSAEAPRDYPILDQREKNIFGKKGKNR</sequence>
<feature type="chain" id="PRO_5012497251" evidence="1">
    <location>
        <begin position="22"/>
        <end position="313"/>
    </location>
</feature>
<dbReference type="EMBL" id="PDUD01000011">
    <property type="protein sequence ID" value="PHN07126.1"/>
    <property type="molecule type" value="Genomic_DNA"/>
</dbReference>
<name>A0A2D0NFH7_FLAN2</name>
<gene>
    <name evidence="2" type="ORF">CRP01_07815</name>
</gene>
<evidence type="ECO:0000256" key="1">
    <source>
        <dbReference type="SAM" id="SignalP"/>
    </source>
</evidence>
<protein>
    <submittedName>
        <fullName evidence="2">Uncharacterized protein</fullName>
    </submittedName>
</protein>
<feature type="signal peptide" evidence="1">
    <location>
        <begin position="1"/>
        <end position="21"/>
    </location>
</feature>
<dbReference type="RefSeq" id="WP_099149461.1">
    <property type="nucleotide sequence ID" value="NZ_PDUD01000011.1"/>
</dbReference>
<comment type="caution">
    <text evidence="2">The sequence shown here is derived from an EMBL/GenBank/DDBJ whole genome shotgun (WGS) entry which is preliminary data.</text>
</comment>
<organism evidence="2 3">
    <name type="scientific">Flavilitoribacter nigricans (strain ATCC 23147 / DSM 23189 / NBRC 102662 / NCIMB 1420 / SS-2)</name>
    <name type="common">Lewinella nigricans</name>
    <dbReference type="NCBI Taxonomy" id="1122177"/>
    <lineage>
        <taxon>Bacteria</taxon>
        <taxon>Pseudomonadati</taxon>
        <taxon>Bacteroidota</taxon>
        <taxon>Saprospiria</taxon>
        <taxon>Saprospirales</taxon>
        <taxon>Lewinellaceae</taxon>
        <taxon>Flavilitoribacter</taxon>
    </lineage>
</organism>
<dbReference type="AlphaFoldDB" id="A0A2D0NFH7"/>
<reference evidence="2 3" key="1">
    <citation type="submission" date="2017-10" db="EMBL/GenBank/DDBJ databases">
        <title>The draft genome sequence of Lewinella nigricans NBRC 102662.</title>
        <authorList>
            <person name="Wang K."/>
        </authorList>
    </citation>
    <scope>NUCLEOTIDE SEQUENCE [LARGE SCALE GENOMIC DNA]</scope>
    <source>
        <strain evidence="2 3">NBRC 102662</strain>
    </source>
</reference>
<dbReference type="OrthoDB" id="788168at2"/>
<proteinExistence type="predicted"/>
<keyword evidence="1" id="KW-0732">Signal</keyword>